<dbReference type="PANTHER" id="PTHR37940:SF1">
    <property type="entry name" value="LYSINE--TRNA LIGASE"/>
    <property type="match status" value="1"/>
</dbReference>
<comment type="catalytic activity">
    <reaction evidence="9 10">
        <text>tRNA(Lys) + L-lysine + ATP = L-lysyl-tRNA(Lys) + AMP + diphosphate</text>
        <dbReference type="Rhea" id="RHEA:20792"/>
        <dbReference type="Rhea" id="RHEA-COMP:9696"/>
        <dbReference type="Rhea" id="RHEA-COMP:9697"/>
        <dbReference type="ChEBI" id="CHEBI:30616"/>
        <dbReference type="ChEBI" id="CHEBI:32551"/>
        <dbReference type="ChEBI" id="CHEBI:33019"/>
        <dbReference type="ChEBI" id="CHEBI:78442"/>
        <dbReference type="ChEBI" id="CHEBI:78529"/>
        <dbReference type="ChEBI" id="CHEBI:456215"/>
        <dbReference type="EC" id="6.1.1.6"/>
    </reaction>
</comment>
<proteinExistence type="inferred from homology"/>
<dbReference type="Pfam" id="PF01921">
    <property type="entry name" value="tRNA-synt_1f"/>
    <property type="match status" value="1"/>
</dbReference>
<dbReference type="HAMAP" id="MF_00177">
    <property type="entry name" value="Lys_tRNA_synth_class1"/>
    <property type="match status" value="1"/>
</dbReference>
<comment type="caution">
    <text evidence="11">The sequence shown here is derived from an EMBL/GenBank/DDBJ whole genome shotgun (WGS) entry which is preliminary data.</text>
</comment>
<evidence type="ECO:0000256" key="5">
    <source>
        <dbReference type="ARBA" id="ARBA00022741"/>
    </source>
</evidence>
<dbReference type="NCBIfam" id="TIGR00467">
    <property type="entry name" value="lysS_arch"/>
    <property type="match status" value="1"/>
</dbReference>
<evidence type="ECO:0000256" key="9">
    <source>
        <dbReference type="ARBA" id="ARBA00048573"/>
    </source>
</evidence>
<dbReference type="InterPro" id="IPR008925">
    <property type="entry name" value="aa_tRNA-synth_I_cd-bd_sf"/>
</dbReference>
<dbReference type="EMBL" id="MHCH01000062">
    <property type="protein sequence ID" value="OGY15635.1"/>
    <property type="molecule type" value="Genomic_DNA"/>
</dbReference>
<evidence type="ECO:0000256" key="3">
    <source>
        <dbReference type="ARBA" id="ARBA00022490"/>
    </source>
</evidence>
<dbReference type="PANTHER" id="PTHR37940">
    <property type="entry name" value="LYSINE--TRNA LIGASE"/>
    <property type="match status" value="1"/>
</dbReference>
<keyword evidence="4 10" id="KW-0436">Ligase</keyword>
<dbReference type="GO" id="GO:0000049">
    <property type="term" value="F:tRNA binding"/>
    <property type="evidence" value="ECO:0007669"/>
    <property type="project" value="InterPro"/>
</dbReference>
<dbReference type="Gene3D" id="6.10.20.10">
    <property type="entry name" value="Lysine tRNA ligase, stem contact fold domain"/>
    <property type="match status" value="1"/>
</dbReference>
<keyword evidence="6 10" id="KW-0067">ATP-binding</keyword>
<dbReference type="InterPro" id="IPR020751">
    <property type="entry name" value="aa-tRNA-synth_I_codon-bd_sub2"/>
</dbReference>
<evidence type="ECO:0000256" key="8">
    <source>
        <dbReference type="ARBA" id="ARBA00023146"/>
    </source>
</evidence>
<dbReference type="GO" id="GO:0005524">
    <property type="term" value="F:ATP binding"/>
    <property type="evidence" value="ECO:0007669"/>
    <property type="project" value="UniProtKB-UniRule"/>
</dbReference>
<dbReference type="Gene3D" id="3.40.50.620">
    <property type="entry name" value="HUPs"/>
    <property type="match status" value="2"/>
</dbReference>
<organism evidence="11 12">
    <name type="scientific">Candidatus Chisholmbacteria bacterium RIFCSPHIGHO2_01_FULL_48_12</name>
    <dbReference type="NCBI Taxonomy" id="1797589"/>
    <lineage>
        <taxon>Bacteria</taxon>
        <taxon>Candidatus Chisholmiibacteriota</taxon>
    </lineage>
</organism>
<keyword evidence="7 10" id="KW-0648">Protein biosynthesis</keyword>
<dbReference type="EC" id="6.1.1.6" evidence="10"/>
<dbReference type="AlphaFoldDB" id="A0A1G1VJM5"/>
<comment type="similarity">
    <text evidence="2 10">Belongs to the class-I aminoacyl-tRNA synthetase family.</text>
</comment>
<keyword evidence="5 10" id="KW-0547">Nucleotide-binding</keyword>
<evidence type="ECO:0000256" key="1">
    <source>
        <dbReference type="ARBA" id="ARBA00004496"/>
    </source>
</evidence>
<dbReference type="InterPro" id="IPR042078">
    <property type="entry name" value="Lys-tRNA-ligase_SC_fold"/>
</dbReference>
<gene>
    <name evidence="10" type="primary">lysS</name>
    <name evidence="11" type="ORF">A2784_04450</name>
</gene>
<comment type="subcellular location">
    <subcellularLocation>
        <location evidence="1 10">Cytoplasm</location>
    </subcellularLocation>
</comment>
<dbReference type="GO" id="GO:0004824">
    <property type="term" value="F:lysine-tRNA ligase activity"/>
    <property type="evidence" value="ECO:0007669"/>
    <property type="project" value="UniProtKB-UniRule"/>
</dbReference>
<dbReference type="GO" id="GO:0005737">
    <property type="term" value="C:cytoplasm"/>
    <property type="evidence" value="ECO:0007669"/>
    <property type="project" value="UniProtKB-SubCell"/>
</dbReference>
<comment type="caution">
    <text evidence="10">Lacks conserved residue(s) required for the propagation of feature annotation.</text>
</comment>
<reference evidence="11 12" key="1">
    <citation type="journal article" date="2016" name="Nat. Commun.">
        <title>Thousands of microbial genomes shed light on interconnected biogeochemical processes in an aquifer system.</title>
        <authorList>
            <person name="Anantharaman K."/>
            <person name="Brown C.T."/>
            <person name="Hug L.A."/>
            <person name="Sharon I."/>
            <person name="Castelle C.J."/>
            <person name="Probst A.J."/>
            <person name="Thomas B.C."/>
            <person name="Singh A."/>
            <person name="Wilkins M.J."/>
            <person name="Karaoz U."/>
            <person name="Brodie E.L."/>
            <person name="Williams K.H."/>
            <person name="Hubbard S.S."/>
            <person name="Banfield J.F."/>
        </authorList>
    </citation>
    <scope>NUCLEOTIDE SEQUENCE [LARGE SCALE GENOMIC DNA]</scope>
</reference>
<feature type="short sequence motif" description="'KMSKS' region" evidence="10">
    <location>
        <begin position="280"/>
        <end position="284"/>
    </location>
</feature>
<evidence type="ECO:0000313" key="12">
    <source>
        <dbReference type="Proteomes" id="UP000177324"/>
    </source>
</evidence>
<keyword evidence="8 10" id="KW-0030">Aminoacyl-tRNA synthetase</keyword>
<feature type="short sequence motif" description="'HIGH' region" evidence="10">
    <location>
        <begin position="26"/>
        <end position="34"/>
    </location>
</feature>
<evidence type="ECO:0000313" key="11">
    <source>
        <dbReference type="EMBL" id="OGY15635.1"/>
    </source>
</evidence>
<evidence type="ECO:0000256" key="10">
    <source>
        <dbReference type="HAMAP-Rule" id="MF_00177"/>
    </source>
</evidence>
<dbReference type="InterPro" id="IPR014729">
    <property type="entry name" value="Rossmann-like_a/b/a_fold"/>
</dbReference>
<evidence type="ECO:0000256" key="4">
    <source>
        <dbReference type="ARBA" id="ARBA00022598"/>
    </source>
</evidence>
<name>A0A1G1VJM5_9BACT</name>
<keyword evidence="3 10" id="KW-0963">Cytoplasm</keyword>
<protein>
    <recommendedName>
        <fullName evidence="10">Lysine--tRNA ligase</fullName>
        <ecNumber evidence="10">6.1.1.6</ecNumber>
    </recommendedName>
    <alternativeName>
        <fullName evidence="10">Lysyl-tRNA synthetase</fullName>
        <shortName evidence="10">LysRS</shortName>
    </alternativeName>
</protein>
<evidence type="ECO:0000256" key="6">
    <source>
        <dbReference type="ARBA" id="ARBA00022840"/>
    </source>
</evidence>
<dbReference type="Gene3D" id="1.10.10.770">
    <property type="match status" value="1"/>
</dbReference>
<sequence length="519" mass="58734">MHWADELITKIPHRQARHRVDDMKTVSGMPHVGSLRAIVTHDILYRAMRKAGFKVDFTYVFNDMDPMDGLPVYLPEAKYRQHMGKPLYQIPAPEPGYASFGEYYALKYQAAFNKIGCHPKIIWSHELYAKGQMDELVRIALDNTDKIRRIYSQVAKQTKPDDWHPYQVICPQCGKVGTTIVTAWDGKYVTYECRANLVQWAQGCGHEARVEPVGENGKLMWKVDWPAHWKALQITVECAGKDHFSAGGSRDLGVHICQEVFGVKPPTGWLHEFFLVGGKKMSSSKGAGVGADEITSIIPPELIRFLIARTPIRKAVNFDPEGMSIPDLYDAYDQAAQAYWDKSDEKMARTFELSQVSGQPAKKHFLPRFRDVATVVQYPEIDNYVRFAQVKGAALTELEKNVLEDRVKYAQIWLDGYSPAEAVFKPADKLPQAAGQLTELQQDYLRQVRLLLTQEWKEPEELQQALYDAAKKLQMPTEQAFGAIYLTLIGKTHGPRAAWLLLEHLSKAKKLLKEASAGG</sequence>
<accession>A0A1G1VJM5</accession>
<evidence type="ECO:0000256" key="7">
    <source>
        <dbReference type="ARBA" id="ARBA00022917"/>
    </source>
</evidence>
<evidence type="ECO:0000256" key="2">
    <source>
        <dbReference type="ARBA" id="ARBA00005594"/>
    </source>
</evidence>
<dbReference type="Gene3D" id="1.10.10.350">
    <property type="match status" value="1"/>
</dbReference>
<dbReference type="STRING" id="1797589.A2784_04450"/>
<dbReference type="SUPFAM" id="SSF52374">
    <property type="entry name" value="Nucleotidylyl transferase"/>
    <property type="match status" value="1"/>
</dbReference>
<dbReference type="InterPro" id="IPR002904">
    <property type="entry name" value="Lys-tRNA-ligase"/>
</dbReference>
<dbReference type="Proteomes" id="UP000177324">
    <property type="component" value="Unassembled WGS sequence"/>
</dbReference>
<dbReference type="SUPFAM" id="SSF48163">
    <property type="entry name" value="An anticodon-binding domain of class I aminoacyl-tRNA synthetases"/>
    <property type="match status" value="1"/>
</dbReference>
<dbReference type="GO" id="GO:0006430">
    <property type="term" value="P:lysyl-tRNA aminoacylation"/>
    <property type="evidence" value="ECO:0007669"/>
    <property type="project" value="UniProtKB-UniRule"/>
</dbReference>